<evidence type="ECO:0000313" key="3">
    <source>
        <dbReference type="Proteomes" id="UP001250932"/>
    </source>
</evidence>
<name>A0ABU3KCD4_9BACT</name>
<keyword evidence="1" id="KW-0812">Transmembrane</keyword>
<reference evidence="2 3" key="1">
    <citation type="journal article" date="2023" name="ISME J.">
        <title>Cultivation and genomic characterization of novel and ubiquitous marine nitrite-oxidizing bacteria from the Nitrospirales.</title>
        <authorList>
            <person name="Mueller A.J."/>
            <person name="Daebeler A."/>
            <person name="Herbold C.W."/>
            <person name="Kirkegaard R.H."/>
            <person name="Daims H."/>
        </authorList>
    </citation>
    <scope>NUCLEOTIDE SEQUENCE [LARGE SCALE GENOMIC DNA]</scope>
    <source>
        <strain evidence="2 3">EB</strain>
    </source>
</reference>
<keyword evidence="1" id="KW-1133">Transmembrane helix</keyword>
<proteinExistence type="predicted"/>
<feature type="transmembrane region" description="Helical" evidence="1">
    <location>
        <begin position="46"/>
        <end position="65"/>
    </location>
</feature>
<dbReference type="Proteomes" id="UP001250932">
    <property type="component" value="Unassembled WGS sequence"/>
</dbReference>
<keyword evidence="3" id="KW-1185">Reference proteome</keyword>
<feature type="transmembrane region" description="Helical" evidence="1">
    <location>
        <begin position="77"/>
        <end position="96"/>
    </location>
</feature>
<dbReference type="RefSeq" id="WP_313834759.1">
    <property type="nucleotide sequence ID" value="NZ_JAQOUE010000002.1"/>
</dbReference>
<dbReference type="EMBL" id="JAQOUE010000002">
    <property type="protein sequence ID" value="MDT7044174.1"/>
    <property type="molecule type" value="Genomic_DNA"/>
</dbReference>
<evidence type="ECO:0000313" key="2">
    <source>
        <dbReference type="EMBL" id="MDT7044174.1"/>
    </source>
</evidence>
<gene>
    <name evidence="2" type="ORF">PPG34_17620</name>
</gene>
<sequence length="104" mass="10296">MALGLAVMGTVGLLIGMLMGGAFLYAATGMGLVLGAGIGLIGGRRFFVGILVGAVLGGALAWLVAGAHNITIGAGSGAAMGGFLGTWISMLLDVFFRKRVKPAS</sequence>
<feature type="transmembrane region" description="Helical" evidence="1">
    <location>
        <begin position="6"/>
        <end position="34"/>
    </location>
</feature>
<evidence type="ECO:0000256" key="1">
    <source>
        <dbReference type="SAM" id="Phobius"/>
    </source>
</evidence>
<keyword evidence="1" id="KW-0472">Membrane</keyword>
<accession>A0ABU3KCD4</accession>
<evidence type="ECO:0008006" key="4">
    <source>
        <dbReference type="Google" id="ProtNLM"/>
    </source>
</evidence>
<comment type="caution">
    <text evidence="2">The sequence shown here is derived from an EMBL/GenBank/DDBJ whole genome shotgun (WGS) entry which is preliminary data.</text>
</comment>
<protein>
    <recommendedName>
        <fullName evidence="4">GlsB/YeaQ/YmgE family stress response membrane protein</fullName>
    </recommendedName>
</protein>
<organism evidence="2 3">
    <name type="scientific">Candidatus Nitronereus thalassa</name>
    <dbReference type="NCBI Taxonomy" id="3020898"/>
    <lineage>
        <taxon>Bacteria</taxon>
        <taxon>Pseudomonadati</taxon>
        <taxon>Nitrospirota</taxon>
        <taxon>Nitrospiria</taxon>
        <taxon>Nitrospirales</taxon>
        <taxon>Nitrospiraceae</taxon>
        <taxon>Candidatus Nitronereus</taxon>
    </lineage>
</organism>